<feature type="region of interest" description="Disordered" evidence="1">
    <location>
        <begin position="246"/>
        <end position="308"/>
    </location>
</feature>
<feature type="region of interest" description="Disordered" evidence="1">
    <location>
        <begin position="958"/>
        <end position="978"/>
    </location>
</feature>
<evidence type="ECO:0000256" key="1">
    <source>
        <dbReference type="SAM" id="MobiDB-lite"/>
    </source>
</evidence>
<organism evidence="2 3">
    <name type="scientific">Oleoguttula mirabilis</name>
    <dbReference type="NCBI Taxonomy" id="1507867"/>
    <lineage>
        <taxon>Eukaryota</taxon>
        <taxon>Fungi</taxon>
        <taxon>Dikarya</taxon>
        <taxon>Ascomycota</taxon>
        <taxon>Pezizomycotina</taxon>
        <taxon>Dothideomycetes</taxon>
        <taxon>Dothideomycetidae</taxon>
        <taxon>Mycosphaerellales</taxon>
        <taxon>Teratosphaeriaceae</taxon>
        <taxon>Oleoguttula</taxon>
    </lineage>
</organism>
<sequence>MPTLTLKHPETVQFWNITTSFCRVIDSVSYVSTTNIKPPVLTKHELGFKPMFIPKDIKPRAVIAPYYVDEVTTEPAFHIGVAPGAEACPMLDYDVSTDGKCGPGAKKRCPSMQCCSAVNECGTDSLQCFGGCQHEYGSCWANKTAGFLQAIDVFPEPSSSNTMPILPPDQGRGVEFANWAFCWDCKSDGTLFAGAGGAGGFLGLKFGWGFGGGGCFLIIFCPPDFGRDCVLGNCDGSSVCRHHCRDNPPKGPKASDTPSGDDPKSTKSSSDPKASDTPNGDEPASALSGGAPPGSGSGPPDSPVKPKCDTTTATDYTYSCYKQNATTYGSSTITAWSTCTETKSKVQMGCSITATTTAIYEEGPSCPSDINVSPDDDQGEDGGAPSCPYVGNVTVSITDDQGEDGSPPCELQGNVTVTDVVLLCNQMNNTAGTPTATSCFNSTTFRVTGTCLTNTTSTSIVAACPYKANISLEPVALSPTYAPMTAAPSLITYGFSASGNVLDCGGDVRRRKAGGDPGARDLAPVYCEWKPPTRSVTTITSFNGESGLAIADGEYGFIMSVLADRVNKYSAVDNLLSRLKNVKSLESYVTSMLAEEDGMLAMVSSISKKIAQQATQSDGALRSEISWLFTAIAVLEKAEKALEKTAQSLPLPISAVTTNNSVPSASLAAWIGSIGRAAKSLEGAIESAEARLVASEASAAEISALIARDTSLWAGYLPTPTAKCSWETPTNSTYGDCVLSKDALGSFYCPNQQMLVTDATLNSGPPVTSIDLFTWSGCVAPVSAGVGNCTLDIMQGINDATPSTICNCPHSADISTITICGSEIVCPNMVGVMTLIPSSFYSYNTESSNADCDPPSSSQYGSCNLFSYTGHDSSVNINCNCETYSTVEYGNTLLEQPTPTTICGKVQCPNSGPNWTELPAKKRSNGPAATADKVLSSDAAFEAARKGVRDYYVEMITTPATPGSTPEPMPRDTSTPPEPTTVMGVDGWAMAVNQGRQQTTTGSEQPEKTKAGASKVLERLLNFF</sequence>
<accession>A0AAV9JVH1</accession>
<protein>
    <recommendedName>
        <fullName evidence="4">Chitin-binding type-1 domain-containing protein</fullName>
    </recommendedName>
</protein>
<name>A0AAV9JVH1_9PEZI</name>
<comment type="caution">
    <text evidence="2">The sequence shown here is derived from an EMBL/GenBank/DDBJ whole genome shotgun (WGS) entry which is preliminary data.</text>
</comment>
<evidence type="ECO:0000313" key="2">
    <source>
        <dbReference type="EMBL" id="KAK4548588.1"/>
    </source>
</evidence>
<dbReference type="EMBL" id="JAVFHQ010000007">
    <property type="protein sequence ID" value="KAK4548588.1"/>
    <property type="molecule type" value="Genomic_DNA"/>
</dbReference>
<evidence type="ECO:0000313" key="3">
    <source>
        <dbReference type="Proteomes" id="UP001324427"/>
    </source>
</evidence>
<evidence type="ECO:0008006" key="4">
    <source>
        <dbReference type="Google" id="ProtNLM"/>
    </source>
</evidence>
<proteinExistence type="predicted"/>
<gene>
    <name evidence="2" type="ORF">LTR36_009498</name>
</gene>
<keyword evidence="3" id="KW-1185">Reference proteome</keyword>
<feature type="compositionally biased region" description="Low complexity" evidence="1">
    <location>
        <begin position="266"/>
        <end position="290"/>
    </location>
</feature>
<dbReference type="Proteomes" id="UP001324427">
    <property type="component" value="Unassembled WGS sequence"/>
</dbReference>
<feature type="compositionally biased region" description="Polar residues" evidence="1">
    <location>
        <begin position="994"/>
        <end position="1004"/>
    </location>
</feature>
<feature type="region of interest" description="Disordered" evidence="1">
    <location>
        <begin position="991"/>
        <end position="1012"/>
    </location>
</feature>
<dbReference type="AlphaFoldDB" id="A0AAV9JVH1"/>
<reference evidence="2 3" key="1">
    <citation type="submission" date="2021-11" db="EMBL/GenBank/DDBJ databases">
        <title>Black yeast isolated from Biological Soil Crust.</title>
        <authorList>
            <person name="Kurbessoian T."/>
        </authorList>
    </citation>
    <scope>NUCLEOTIDE SEQUENCE [LARGE SCALE GENOMIC DNA]</scope>
    <source>
        <strain evidence="2 3">CCFEE 5522</strain>
    </source>
</reference>